<comment type="domain">
    <text evidence="12">The beta-hairpin motif is involved in DNA binding.</text>
</comment>
<proteinExistence type="inferred from homology"/>
<dbReference type="NCBIfam" id="NF003673">
    <property type="entry name" value="PRK05298.1"/>
    <property type="match status" value="1"/>
</dbReference>
<dbReference type="PANTHER" id="PTHR24029:SF0">
    <property type="entry name" value="UVRABC SYSTEM PROTEIN B"/>
    <property type="match status" value="1"/>
</dbReference>
<dbReference type="GO" id="GO:0120545">
    <property type="term" value="F:nucleic acid conformation isomerase activity"/>
    <property type="evidence" value="ECO:0007669"/>
    <property type="project" value="UniProtKB-ARBA"/>
</dbReference>
<dbReference type="CDD" id="cd18790">
    <property type="entry name" value="SF2_C_UvrB"/>
    <property type="match status" value="1"/>
</dbReference>
<dbReference type="Gene3D" id="4.10.860.10">
    <property type="entry name" value="UVR domain"/>
    <property type="match status" value="1"/>
</dbReference>
<comment type="function">
    <text evidence="12">The UvrABC repair system catalyzes the recognition and processing of DNA lesions. A damage recognition complex composed of 2 UvrA and 2 UvrB subunits scans DNA for abnormalities. Upon binding of the UvrA(2)B(2) complex to a putative damaged site, the DNA wraps around one UvrB monomer. DNA wrap is dependent on ATP binding by UvrB and probably causes local melting of the DNA helix, facilitating insertion of UvrB beta-hairpin between the DNA strands. Then UvrB probes one DNA strand for the presence of a lesion. If a lesion is found the UvrA subunits dissociate and the UvrB-DNA preincision complex is formed. This complex is subsequently bound by UvrC and the second UvrB is released. If no lesion is found, the DNA wraps around the other UvrB subunit that will check the other stand for damage.</text>
</comment>
<comment type="caution">
    <text evidence="17">The sequence shown here is derived from an EMBL/GenBank/DDBJ whole genome shotgun (WGS) entry which is preliminary data.</text>
</comment>
<evidence type="ECO:0000256" key="10">
    <source>
        <dbReference type="ARBA" id="ARBA00026033"/>
    </source>
</evidence>
<dbReference type="PROSITE" id="PS51192">
    <property type="entry name" value="HELICASE_ATP_BIND_1"/>
    <property type="match status" value="1"/>
</dbReference>
<keyword evidence="5 12" id="KW-0227">DNA damage</keyword>
<evidence type="ECO:0000256" key="11">
    <source>
        <dbReference type="ARBA" id="ARBA00029504"/>
    </source>
</evidence>
<feature type="domain" description="Helicase C-terminal" evidence="16">
    <location>
        <begin position="423"/>
        <end position="585"/>
    </location>
</feature>
<accession>A0A8T4L3P8</accession>
<evidence type="ECO:0000256" key="12">
    <source>
        <dbReference type="HAMAP-Rule" id="MF_00204"/>
    </source>
</evidence>
<dbReference type="AlphaFoldDB" id="A0A8T4L3P8"/>
<dbReference type="Pfam" id="PF04851">
    <property type="entry name" value="ResIII"/>
    <property type="match status" value="1"/>
</dbReference>
<evidence type="ECO:0000256" key="6">
    <source>
        <dbReference type="ARBA" id="ARBA00022769"/>
    </source>
</evidence>
<evidence type="ECO:0000256" key="1">
    <source>
        <dbReference type="ARBA" id="ARBA00004496"/>
    </source>
</evidence>
<evidence type="ECO:0000256" key="4">
    <source>
        <dbReference type="ARBA" id="ARBA00022741"/>
    </source>
</evidence>
<dbReference type="NCBIfam" id="TIGR00631">
    <property type="entry name" value="uvrb"/>
    <property type="match status" value="1"/>
</dbReference>
<keyword evidence="12 13" id="KW-0742">SOS response</keyword>
<sequence>MPLFKVESSFQPAGDQPQAIKELAEGLKTGGLLTLLGVTGSGKTFTVSNVIEKVQKPTLVLCHNKTLAAQLFNEFKAFFPNNSVHYFVSYYDYYQPESYLPGKDVYIEKDAQINEKIEQLRLEATHALMTRKDVIIVSSVSCIYGLGDPENYAKMAVSVRVGEEINRNTLIEKLVDIQYQRNNVDFSPGKIRVLGDIVDIRSGTDDSFTRIEFFGDTVEAISVRNALTNQLVEKMNAIVLFPARHFVIEEDQRNRAIESIRTELKEWLPNLGPLEQERLRSRTFYDLEMIEELGYCSGIENYSRHFDGRKPGEPPYCLLDFFPKDFLMIIDESHVSLPQIHGMLKGDQSRKKSLVDHGFRLPSAFDNRPLSFEEFEKYLKNVVFTSATPADYEFKHSKKVVEQIIRPTGLVDPIIEVRPSNDQVNDLFKEIESTTAKGFRTLVTTLTKKMAEDLTEFFAKKQLKVRYLHSEIDTLERTEVIRQLRLKKFDTLVGINLLREGLDIPEVALVAILDADQEGFLRNDRSLIQTIGRAARNSEGRVILYSSRMTDSMKRAIDETNRRRAKQLEFNEKHGIVPKTIIKAIKEGDMDLSSVETIPKDNIPALLIELEAEMNVAAEELQFEKAIVLRDRIHQMEKRFKAGK</sequence>
<evidence type="ECO:0000259" key="16">
    <source>
        <dbReference type="PROSITE" id="PS51194"/>
    </source>
</evidence>
<evidence type="ECO:0000256" key="7">
    <source>
        <dbReference type="ARBA" id="ARBA00022840"/>
    </source>
</evidence>
<comment type="similarity">
    <text evidence="2 12 13">Belongs to the UvrB family.</text>
</comment>
<dbReference type="Pfam" id="PF12344">
    <property type="entry name" value="UvrB"/>
    <property type="match status" value="1"/>
</dbReference>
<gene>
    <name evidence="12 17" type="primary">uvrB</name>
    <name evidence="17" type="ORF">J4215_05265</name>
</gene>
<dbReference type="Proteomes" id="UP000675968">
    <property type="component" value="Unassembled WGS sequence"/>
</dbReference>
<dbReference type="GO" id="GO:0009432">
    <property type="term" value="P:SOS response"/>
    <property type="evidence" value="ECO:0007669"/>
    <property type="project" value="UniProtKB-UniRule"/>
</dbReference>
<comment type="subcellular location">
    <subcellularLocation>
        <location evidence="1 12 13">Cytoplasm</location>
    </subcellularLocation>
</comment>
<dbReference type="GO" id="GO:0006289">
    <property type="term" value="P:nucleotide-excision repair"/>
    <property type="evidence" value="ECO:0007669"/>
    <property type="project" value="UniProtKB-UniRule"/>
</dbReference>
<evidence type="ECO:0000256" key="13">
    <source>
        <dbReference type="RuleBase" id="RU003587"/>
    </source>
</evidence>
<dbReference type="SMART" id="SM00490">
    <property type="entry name" value="HELICc"/>
    <property type="match status" value="1"/>
</dbReference>
<dbReference type="Pfam" id="PF02151">
    <property type="entry name" value="UVR"/>
    <property type="match status" value="1"/>
</dbReference>
<dbReference type="HAMAP" id="MF_00204">
    <property type="entry name" value="UvrB"/>
    <property type="match status" value="1"/>
</dbReference>
<dbReference type="InterPro" id="IPR014001">
    <property type="entry name" value="Helicase_ATP-bd"/>
</dbReference>
<evidence type="ECO:0000256" key="2">
    <source>
        <dbReference type="ARBA" id="ARBA00008533"/>
    </source>
</evidence>
<keyword evidence="7 12" id="KW-0067">ATP-binding</keyword>
<dbReference type="PROSITE" id="PS50151">
    <property type="entry name" value="UVR"/>
    <property type="match status" value="1"/>
</dbReference>
<evidence type="ECO:0000256" key="3">
    <source>
        <dbReference type="ARBA" id="ARBA00022490"/>
    </source>
</evidence>
<feature type="domain" description="UVR" evidence="14">
    <location>
        <begin position="604"/>
        <end position="639"/>
    </location>
</feature>
<dbReference type="InterPro" id="IPR001943">
    <property type="entry name" value="UVR_dom"/>
</dbReference>
<evidence type="ECO:0000256" key="5">
    <source>
        <dbReference type="ARBA" id="ARBA00022763"/>
    </source>
</evidence>
<dbReference type="Pfam" id="PF00271">
    <property type="entry name" value="Helicase_C"/>
    <property type="match status" value="1"/>
</dbReference>
<evidence type="ECO:0000259" key="15">
    <source>
        <dbReference type="PROSITE" id="PS51192"/>
    </source>
</evidence>
<evidence type="ECO:0000259" key="14">
    <source>
        <dbReference type="PROSITE" id="PS50151"/>
    </source>
</evidence>
<dbReference type="InterPro" id="IPR036876">
    <property type="entry name" value="UVR_dom_sf"/>
</dbReference>
<keyword evidence="9 12" id="KW-0234">DNA repair</keyword>
<evidence type="ECO:0000256" key="8">
    <source>
        <dbReference type="ARBA" id="ARBA00022881"/>
    </source>
</evidence>
<dbReference type="CDD" id="cd17916">
    <property type="entry name" value="DEXHc_UvrB"/>
    <property type="match status" value="1"/>
</dbReference>
<feature type="binding site" evidence="12">
    <location>
        <begin position="37"/>
        <end position="44"/>
    </location>
    <ligand>
        <name>ATP</name>
        <dbReference type="ChEBI" id="CHEBI:30616"/>
    </ligand>
</feature>
<evidence type="ECO:0000313" key="17">
    <source>
        <dbReference type="EMBL" id="MBS3061963.1"/>
    </source>
</evidence>
<dbReference type="GO" id="GO:0009380">
    <property type="term" value="C:excinuclease repair complex"/>
    <property type="evidence" value="ECO:0007669"/>
    <property type="project" value="InterPro"/>
</dbReference>
<dbReference type="GO" id="GO:0005524">
    <property type="term" value="F:ATP binding"/>
    <property type="evidence" value="ECO:0007669"/>
    <property type="project" value="UniProtKB-UniRule"/>
</dbReference>
<keyword evidence="3 12" id="KW-0963">Cytoplasm</keyword>
<dbReference type="GO" id="GO:0009381">
    <property type="term" value="F:excinuclease ABC activity"/>
    <property type="evidence" value="ECO:0007669"/>
    <property type="project" value="UniProtKB-UniRule"/>
</dbReference>
<keyword evidence="17" id="KW-0378">Hydrolase</keyword>
<protein>
    <recommendedName>
        <fullName evidence="11 12">UvrABC system protein B</fullName>
        <shortName evidence="12">Protein UvrB</shortName>
    </recommendedName>
    <alternativeName>
        <fullName evidence="12">Excinuclease ABC subunit B</fullName>
    </alternativeName>
</protein>
<dbReference type="InterPro" id="IPR001650">
    <property type="entry name" value="Helicase_C-like"/>
</dbReference>
<dbReference type="GO" id="GO:0003677">
    <property type="term" value="F:DNA binding"/>
    <property type="evidence" value="ECO:0007669"/>
    <property type="project" value="UniProtKB-UniRule"/>
</dbReference>
<dbReference type="Gene3D" id="3.40.50.300">
    <property type="entry name" value="P-loop containing nucleotide triphosphate hydrolases"/>
    <property type="match status" value="3"/>
</dbReference>
<dbReference type="PANTHER" id="PTHR24029">
    <property type="entry name" value="UVRABC SYSTEM PROTEIN B"/>
    <property type="match status" value="1"/>
</dbReference>
<reference evidence="17" key="2">
    <citation type="submission" date="2021-05" db="EMBL/GenBank/DDBJ databases">
        <title>Protein family content uncovers lineage relationships and bacterial pathway maintenance mechanisms in DPANN archaea.</title>
        <authorList>
            <person name="Castelle C.J."/>
            <person name="Meheust R."/>
            <person name="Jaffe A.L."/>
            <person name="Seitz K."/>
            <person name="Gong X."/>
            <person name="Baker B.J."/>
            <person name="Banfield J.F."/>
        </authorList>
    </citation>
    <scope>NUCLEOTIDE SEQUENCE</scope>
    <source>
        <strain evidence="17">RIFCSPLOWO2_01_FULL_AR10_48_17</strain>
    </source>
</reference>
<evidence type="ECO:0000256" key="9">
    <source>
        <dbReference type="ARBA" id="ARBA00023204"/>
    </source>
</evidence>
<name>A0A8T4L3P8_9ARCH</name>
<dbReference type="SUPFAM" id="SSF46600">
    <property type="entry name" value="C-terminal UvrC-binding domain of UvrB"/>
    <property type="match status" value="1"/>
</dbReference>
<feature type="domain" description="Helicase ATP-binding" evidence="15">
    <location>
        <begin position="24"/>
        <end position="158"/>
    </location>
</feature>
<dbReference type="SUPFAM" id="SSF52540">
    <property type="entry name" value="P-loop containing nucleoside triphosphate hydrolases"/>
    <property type="match status" value="2"/>
</dbReference>
<feature type="short sequence motif" description="Beta-hairpin" evidence="12">
    <location>
        <begin position="90"/>
        <end position="113"/>
    </location>
</feature>
<reference evidence="17" key="1">
    <citation type="submission" date="2021-03" db="EMBL/GenBank/DDBJ databases">
        <authorList>
            <person name="Jaffe A."/>
        </authorList>
    </citation>
    <scope>NUCLEOTIDE SEQUENCE</scope>
    <source>
        <strain evidence="17">RIFCSPLOWO2_01_FULL_AR10_48_17</strain>
    </source>
</reference>
<dbReference type="InterPro" id="IPR004807">
    <property type="entry name" value="UvrB"/>
</dbReference>
<dbReference type="Pfam" id="PF17757">
    <property type="entry name" value="UvrB_inter"/>
    <property type="match status" value="1"/>
</dbReference>
<evidence type="ECO:0000313" key="18">
    <source>
        <dbReference type="Proteomes" id="UP000675968"/>
    </source>
</evidence>
<keyword evidence="6 12" id="KW-0228">DNA excision</keyword>
<dbReference type="InterPro" id="IPR041471">
    <property type="entry name" value="UvrB_inter"/>
</dbReference>
<organism evidence="17 18">
    <name type="scientific">Candidatus Iainarchaeum sp</name>
    <dbReference type="NCBI Taxonomy" id="3101447"/>
    <lineage>
        <taxon>Archaea</taxon>
        <taxon>Candidatus Iainarchaeota</taxon>
        <taxon>Candidatus Iainarchaeia</taxon>
        <taxon>Candidatus Iainarchaeales</taxon>
        <taxon>Candidatus Iainarchaeaceae</taxon>
        <taxon>Candidatus Iainarchaeum</taxon>
    </lineage>
</organism>
<keyword evidence="4 12" id="KW-0547">Nucleotide-binding</keyword>
<dbReference type="InterPro" id="IPR006935">
    <property type="entry name" value="Helicase/UvrB_N"/>
</dbReference>
<keyword evidence="8 12" id="KW-0267">Excision nuclease</keyword>
<dbReference type="InterPro" id="IPR024759">
    <property type="entry name" value="UvrB_YAD/RRR_dom"/>
</dbReference>
<dbReference type="GO" id="GO:0016887">
    <property type="term" value="F:ATP hydrolysis activity"/>
    <property type="evidence" value="ECO:0007669"/>
    <property type="project" value="InterPro"/>
</dbReference>
<dbReference type="SMART" id="SM00487">
    <property type="entry name" value="DEXDc"/>
    <property type="match status" value="1"/>
</dbReference>
<dbReference type="EMBL" id="JAGVWC010000011">
    <property type="protein sequence ID" value="MBS3061963.1"/>
    <property type="molecule type" value="Genomic_DNA"/>
</dbReference>
<dbReference type="InterPro" id="IPR027417">
    <property type="entry name" value="P-loop_NTPase"/>
</dbReference>
<dbReference type="GO" id="GO:0005737">
    <property type="term" value="C:cytoplasm"/>
    <property type="evidence" value="ECO:0007669"/>
    <property type="project" value="UniProtKB-SubCell"/>
</dbReference>
<comment type="subunit">
    <text evidence="10 12 13">Forms a heterotetramer with UvrA during the search for lesions. Interacts with UvrC in an incision complex.</text>
</comment>
<dbReference type="PROSITE" id="PS51194">
    <property type="entry name" value="HELICASE_CTER"/>
    <property type="match status" value="1"/>
</dbReference>